<feature type="transmembrane region" description="Helical" evidence="1">
    <location>
        <begin position="95"/>
        <end position="117"/>
    </location>
</feature>
<reference evidence="2 3" key="1">
    <citation type="submission" date="2022-09" db="EMBL/GenBank/DDBJ databases">
        <authorList>
            <person name="Palmer J.M."/>
        </authorList>
    </citation>
    <scope>NUCLEOTIDE SEQUENCE [LARGE SCALE GENOMIC DNA]</scope>
    <source>
        <strain evidence="2 3">DSM 7382</strain>
    </source>
</reference>
<dbReference type="EMBL" id="JASBNA010000021">
    <property type="protein sequence ID" value="KAK7685238.1"/>
    <property type="molecule type" value="Genomic_DNA"/>
</dbReference>
<protein>
    <submittedName>
        <fullName evidence="2">Uncharacterized protein</fullName>
    </submittedName>
</protein>
<dbReference type="AlphaFoldDB" id="A0AAW0FUD9"/>
<sequence length="319" mass="35304">MKVRYKGTNYPAGPMLLTLDETHHIFIARHLHCVNISIWTWDALVSLSDEINVFADRAVRMVDIVYVLSRLLTGLALSFALAVDLLPHGDCNGMIHATCWLGAGAGSFSTLLFLLRVNSVFFDSKLAKLTFSLLWGLTTISLLVLPFSFTAETSELHGLCIITNISRLGSIPSLTIGVFDFTIFVSISYRILAQDPTLNFRERVIIFFTGTNIGPVSKTLVRTGQLYFFPMVGIETSVISLEFLVPLEALVLFQYQGIVIVAGLVFLNAMACRVFRLLRLGTHDNTPPTSLQMSVMRFCELPVHTSETSNALESSMISS</sequence>
<feature type="transmembrane region" description="Helical" evidence="1">
    <location>
        <begin position="129"/>
        <end position="151"/>
    </location>
</feature>
<keyword evidence="1" id="KW-0812">Transmembrane</keyword>
<evidence type="ECO:0000313" key="2">
    <source>
        <dbReference type="EMBL" id="KAK7685238.1"/>
    </source>
</evidence>
<organism evidence="2 3">
    <name type="scientific">Cerrena zonata</name>
    <dbReference type="NCBI Taxonomy" id="2478898"/>
    <lineage>
        <taxon>Eukaryota</taxon>
        <taxon>Fungi</taxon>
        <taxon>Dikarya</taxon>
        <taxon>Basidiomycota</taxon>
        <taxon>Agaricomycotina</taxon>
        <taxon>Agaricomycetes</taxon>
        <taxon>Polyporales</taxon>
        <taxon>Cerrenaceae</taxon>
        <taxon>Cerrena</taxon>
    </lineage>
</organism>
<feature type="transmembrane region" description="Helical" evidence="1">
    <location>
        <begin position="171"/>
        <end position="193"/>
    </location>
</feature>
<name>A0AAW0FUD9_9APHY</name>
<evidence type="ECO:0000313" key="3">
    <source>
        <dbReference type="Proteomes" id="UP001385951"/>
    </source>
</evidence>
<evidence type="ECO:0000256" key="1">
    <source>
        <dbReference type="SAM" id="Phobius"/>
    </source>
</evidence>
<gene>
    <name evidence="2" type="ORF">QCA50_011601</name>
</gene>
<feature type="transmembrane region" description="Helical" evidence="1">
    <location>
        <begin position="226"/>
        <end position="247"/>
    </location>
</feature>
<accession>A0AAW0FUD9</accession>
<comment type="caution">
    <text evidence="2">The sequence shown here is derived from an EMBL/GenBank/DDBJ whole genome shotgun (WGS) entry which is preliminary data.</text>
</comment>
<keyword evidence="1" id="KW-1133">Transmembrane helix</keyword>
<feature type="transmembrane region" description="Helical" evidence="1">
    <location>
        <begin position="253"/>
        <end position="271"/>
    </location>
</feature>
<feature type="transmembrane region" description="Helical" evidence="1">
    <location>
        <begin position="64"/>
        <end position="83"/>
    </location>
</feature>
<dbReference type="Proteomes" id="UP001385951">
    <property type="component" value="Unassembled WGS sequence"/>
</dbReference>
<keyword evidence="3" id="KW-1185">Reference proteome</keyword>
<keyword evidence="1" id="KW-0472">Membrane</keyword>
<proteinExistence type="predicted"/>